<reference evidence="3 4" key="1">
    <citation type="submission" date="2019-02" db="EMBL/GenBank/DDBJ databases">
        <title>Deep-cultivation of Planctomycetes and their phenomic and genomic characterization uncovers novel biology.</title>
        <authorList>
            <person name="Wiegand S."/>
            <person name="Jogler M."/>
            <person name="Boedeker C."/>
            <person name="Pinto D."/>
            <person name="Vollmers J."/>
            <person name="Rivas-Marin E."/>
            <person name="Kohn T."/>
            <person name="Peeters S.H."/>
            <person name="Heuer A."/>
            <person name="Rast P."/>
            <person name="Oberbeckmann S."/>
            <person name="Bunk B."/>
            <person name="Jeske O."/>
            <person name="Meyerdierks A."/>
            <person name="Storesund J.E."/>
            <person name="Kallscheuer N."/>
            <person name="Luecker S."/>
            <person name="Lage O.M."/>
            <person name="Pohl T."/>
            <person name="Merkel B.J."/>
            <person name="Hornburger P."/>
            <person name="Mueller R.-W."/>
            <person name="Bruemmer F."/>
            <person name="Labrenz M."/>
            <person name="Spormann A.M."/>
            <person name="Op den Camp H."/>
            <person name="Overmann J."/>
            <person name="Amann R."/>
            <person name="Jetten M.S.M."/>
            <person name="Mascher T."/>
            <person name="Medema M.H."/>
            <person name="Devos D.P."/>
            <person name="Kaster A.-K."/>
            <person name="Ovreas L."/>
            <person name="Rohde M."/>
            <person name="Galperin M.Y."/>
            <person name="Jogler C."/>
        </authorList>
    </citation>
    <scope>NUCLEOTIDE SEQUENCE [LARGE SCALE GENOMIC DNA]</scope>
    <source>
        <strain evidence="3 4">I41</strain>
    </source>
</reference>
<dbReference type="InterPro" id="IPR013780">
    <property type="entry name" value="Glyco_hydro_b"/>
</dbReference>
<dbReference type="Gene3D" id="3.20.20.80">
    <property type="entry name" value="Glycosidases"/>
    <property type="match status" value="1"/>
</dbReference>
<dbReference type="InterPro" id="IPR017853">
    <property type="entry name" value="GH"/>
</dbReference>
<feature type="signal peptide" evidence="1">
    <location>
        <begin position="1"/>
        <end position="32"/>
    </location>
</feature>
<protein>
    <submittedName>
        <fullName evidence="3">Beta-mannanase/endoglucanase A</fullName>
    </submittedName>
</protein>
<dbReference type="InterPro" id="IPR018247">
    <property type="entry name" value="EF_Hand_1_Ca_BS"/>
</dbReference>
<dbReference type="Pfam" id="PF12891">
    <property type="entry name" value="Glyco_hydro_44"/>
    <property type="match status" value="1"/>
</dbReference>
<gene>
    <name evidence="3" type="primary">manA_2</name>
    <name evidence="3" type="ORF">I41_38110</name>
</gene>
<evidence type="ECO:0000313" key="4">
    <source>
        <dbReference type="Proteomes" id="UP000317909"/>
    </source>
</evidence>
<dbReference type="Gene3D" id="2.60.40.1180">
    <property type="entry name" value="Golgi alpha-mannosidase II"/>
    <property type="match status" value="1"/>
</dbReference>
<dbReference type="PROSITE" id="PS00018">
    <property type="entry name" value="EF_HAND_1"/>
    <property type="match status" value="1"/>
</dbReference>
<dbReference type="InterPro" id="IPR024745">
    <property type="entry name" value="GH44_cat"/>
</dbReference>
<feature type="domain" description="Glycoside hydrolase family 44 catalytic" evidence="2">
    <location>
        <begin position="100"/>
        <end position="333"/>
    </location>
</feature>
<feature type="chain" id="PRO_5021802491" evidence="1">
    <location>
        <begin position="33"/>
        <end position="665"/>
    </location>
</feature>
<evidence type="ECO:0000259" key="2">
    <source>
        <dbReference type="Pfam" id="PF12891"/>
    </source>
</evidence>
<dbReference type="AlphaFoldDB" id="A0A517U1V6"/>
<dbReference type="EMBL" id="CP036339">
    <property type="protein sequence ID" value="QDT74614.1"/>
    <property type="molecule type" value="Genomic_DNA"/>
</dbReference>
<name>A0A517U1V6_9BACT</name>
<keyword evidence="1" id="KW-0732">Signal</keyword>
<proteinExistence type="predicted"/>
<sequence length="665" mass="71112" precursor="true">MFYPTRTFPATFRPWRLLAMVAALLVIQATSATESSAITPDNPGSADVRLTINSLATPSRAISPYIYGMNFFAGSSLTNPVTVDRLGGNRWSGYNWETNASNAGSDWFHQSDTFLVGGANNTPPGQAVLPSLQSAATNDRALIVTVPIAGYASADTSGPVTEAQAAPSSRWREVIAKKSAKYPGAPLALAPNKTDGYVFTDEFVNWVEQTKQPGQEVFYSLDNEPGLWNHTHQRLHPGQPTFAELRDKTIAHASAIKDVNPNAKVFGGVGYGWQDFVQLQDATDKVTSPSHPGGDQSGELHFYEWLLKETAAAEAAQGRKLMDVLDLHWYPEATGGGVRITENDNSAAVVAARVQAPRSLWDPTYTETSWISQWGTWTGSPGNPGPVRLLPRVQRDVNDFNPGTKIAITEYNYGGTNHISGGIAQADALGVFGKQDVFAATFWSLYGDSQSQFASGAFKMYLNYDGAGGRFGDESIAAATTSLDQSAVYASLDSQDANQMILVAINRTAAAKSTALEVTHDRRFDLAEVYQLTSASATPQRVADIPIELVNAFLYTMPAYSVSTIVLRSGADGDFNLDGAVDGDDLAVWETGFGMASGASFRDGDNDRDGDVDGADFLAWQRGVQAGAGATPSSAVVPEPASWVATIIGLAPGVRALGRKRAVCH</sequence>
<dbReference type="KEGG" id="llh:I41_38110"/>
<dbReference type="Proteomes" id="UP000317909">
    <property type="component" value="Chromosome"/>
</dbReference>
<keyword evidence="4" id="KW-1185">Reference proteome</keyword>
<evidence type="ECO:0000256" key="1">
    <source>
        <dbReference type="SAM" id="SignalP"/>
    </source>
</evidence>
<organism evidence="3 4">
    <name type="scientific">Lacipirellula limnantheis</name>
    <dbReference type="NCBI Taxonomy" id="2528024"/>
    <lineage>
        <taxon>Bacteria</taxon>
        <taxon>Pseudomonadati</taxon>
        <taxon>Planctomycetota</taxon>
        <taxon>Planctomycetia</taxon>
        <taxon>Pirellulales</taxon>
        <taxon>Lacipirellulaceae</taxon>
        <taxon>Lacipirellula</taxon>
    </lineage>
</organism>
<dbReference type="SUPFAM" id="SSF51445">
    <property type="entry name" value="(Trans)glycosidases"/>
    <property type="match status" value="1"/>
</dbReference>
<accession>A0A517U1V6</accession>
<evidence type="ECO:0000313" key="3">
    <source>
        <dbReference type="EMBL" id="QDT74614.1"/>
    </source>
</evidence>